<sequence length="211" mass="24607">MSDLPFAKREPREIKMPEPTPEGTFRRLGYCTNPNPQVGPQRQTQSGLLRQMNFKSEAKRIDSRLSQLDRNKMNAFNQNGSRLGPGITMSTSQQFATRHGSLPVGYNTFWISKPEPDSGMLPDPEEMYQTSYLKTPISDMDKQTRAMHVSSVLAEKTFHMDRLKKREEQDQLATDTINESKMKSVQQQRDYYNKALENRQRLERLRYHIFE</sequence>
<protein>
    <submittedName>
        <fullName evidence="2">Uncharacterized protein</fullName>
    </submittedName>
</protein>
<keyword evidence="3" id="KW-1185">Reference proteome</keyword>
<gene>
    <name evidence="2" type="ORF">TVAG_037520</name>
</gene>
<dbReference type="VEuPathDB" id="TrichDB:TVAG_037520"/>
<dbReference type="AlphaFoldDB" id="A2FCV9"/>
<feature type="region of interest" description="Disordered" evidence="1">
    <location>
        <begin position="1"/>
        <end position="26"/>
    </location>
</feature>
<evidence type="ECO:0000313" key="3">
    <source>
        <dbReference type="Proteomes" id="UP000001542"/>
    </source>
</evidence>
<proteinExistence type="predicted"/>
<dbReference type="EMBL" id="DS113723">
    <property type="protein sequence ID" value="EAX97245.1"/>
    <property type="molecule type" value="Genomic_DNA"/>
</dbReference>
<dbReference type="InParanoid" id="A2FCV9"/>
<feature type="compositionally biased region" description="Basic and acidic residues" evidence="1">
    <location>
        <begin position="1"/>
        <end position="16"/>
    </location>
</feature>
<reference evidence="2" key="2">
    <citation type="journal article" date="2007" name="Science">
        <title>Draft genome sequence of the sexually transmitted pathogen Trichomonas vaginalis.</title>
        <authorList>
            <person name="Carlton J.M."/>
            <person name="Hirt R.P."/>
            <person name="Silva J.C."/>
            <person name="Delcher A.L."/>
            <person name="Schatz M."/>
            <person name="Zhao Q."/>
            <person name="Wortman J.R."/>
            <person name="Bidwell S.L."/>
            <person name="Alsmark U.C.M."/>
            <person name="Besteiro S."/>
            <person name="Sicheritz-Ponten T."/>
            <person name="Noel C.J."/>
            <person name="Dacks J.B."/>
            <person name="Foster P.G."/>
            <person name="Simillion C."/>
            <person name="Van de Peer Y."/>
            <person name="Miranda-Saavedra D."/>
            <person name="Barton G.J."/>
            <person name="Westrop G.D."/>
            <person name="Mueller S."/>
            <person name="Dessi D."/>
            <person name="Fiori P.L."/>
            <person name="Ren Q."/>
            <person name="Paulsen I."/>
            <person name="Zhang H."/>
            <person name="Bastida-Corcuera F.D."/>
            <person name="Simoes-Barbosa A."/>
            <person name="Brown M.T."/>
            <person name="Hayes R.D."/>
            <person name="Mukherjee M."/>
            <person name="Okumura C.Y."/>
            <person name="Schneider R."/>
            <person name="Smith A.J."/>
            <person name="Vanacova S."/>
            <person name="Villalvazo M."/>
            <person name="Haas B.J."/>
            <person name="Pertea M."/>
            <person name="Feldblyum T.V."/>
            <person name="Utterback T.R."/>
            <person name="Shu C.L."/>
            <person name="Osoegawa K."/>
            <person name="de Jong P.J."/>
            <person name="Hrdy I."/>
            <person name="Horvathova L."/>
            <person name="Zubacova Z."/>
            <person name="Dolezal P."/>
            <person name="Malik S.B."/>
            <person name="Logsdon J.M. Jr."/>
            <person name="Henze K."/>
            <person name="Gupta A."/>
            <person name="Wang C.C."/>
            <person name="Dunne R.L."/>
            <person name="Upcroft J.A."/>
            <person name="Upcroft P."/>
            <person name="White O."/>
            <person name="Salzberg S.L."/>
            <person name="Tang P."/>
            <person name="Chiu C.-H."/>
            <person name="Lee Y.-S."/>
            <person name="Embley T.M."/>
            <person name="Coombs G.H."/>
            <person name="Mottram J.C."/>
            <person name="Tachezy J."/>
            <person name="Fraser-Liggett C.M."/>
            <person name="Johnson P.J."/>
        </authorList>
    </citation>
    <scope>NUCLEOTIDE SEQUENCE [LARGE SCALE GENOMIC DNA]</scope>
    <source>
        <strain evidence="2">G3</strain>
    </source>
</reference>
<accession>A2FCV9</accession>
<dbReference type="SMR" id="A2FCV9"/>
<reference evidence="2" key="1">
    <citation type="submission" date="2006-10" db="EMBL/GenBank/DDBJ databases">
        <authorList>
            <person name="Amadeo P."/>
            <person name="Zhao Q."/>
            <person name="Wortman J."/>
            <person name="Fraser-Liggett C."/>
            <person name="Carlton J."/>
        </authorList>
    </citation>
    <scope>NUCLEOTIDE SEQUENCE</scope>
    <source>
        <strain evidence="2">G3</strain>
    </source>
</reference>
<dbReference type="OrthoDB" id="10564455at2759"/>
<dbReference type="VEuPathDB" id="TrichDB:TVAGG3_0418370"/>
<dbReference type="KEGG" id="tva:4755026"/>
<name>A2FCV9_TRIV3</name>
<evidence type="ECO:0000313" key="2">
    <source>
        <dbReference type="EMBL" id="EAX97245.1"/>
    </source>
</evidence>
<evidence type="ECO:0000256" key="1">
    <source>
        <dbReference type="SAM" id="MobiDB-lite"/>
    </source>
</evidence>
<organism evidence="2 3">
    <name type="scientific">Trichomonas vaginalis (strain ATCC PRA-98 / G3)</name>
    <dbReference type="NCBI Taxonomy" id="412133"/>
    <lineage>
        <taxon>Eukaryota</taxon>
        <taxon>Metamonada</taxon>
        <taxon>Parabasalia</taxon>
        <taxon>Trichomonadida</taxon>
        <taxon>Trichomonadidae</taxon>
        <taxon>Trichomonas</taxon>
    </lineage>
</organism>
<dbReference type="Proteomes" id="UP000001542">
    <property type="component" value="Unassembled WGS sequence"/>
</dbReference>
<dbReference type="RefSeq" id="XP_001310175.1">
    <property type="nucleotide sequence ID" value="XM_001310174.1"/>
</dbReference>